<evidence type="ECO:0000256" key="7">
    <source>
        <dbReference type="SAM" id="Phobius"/>
    </source>
</evidence>
<feature type="transmembrane region" description="Helical" evidence="7">
    <location>
        <begin position="120"/>
        <end position="140"/>
    </location>
</feature>
<proteinExistence type="predicted"/>
<dbReference type="Proteomes" id="UP001176517">
    <property type="component" value="Unassembled WGS sequence"/>
</dbReference>
<dbReference type="AlphaFoldDB" id="A0AAN6JTV6"/>
<dbReference type="PANTHER" id="PTHR43791">
    <property type="entry name" value="PERMEASE-RELATED"/>
    <property type="match status" value="1"/>
</dbReference>
<feature type="transmembrane region" description="Helical" evidence="7">
    <location>
        <begin position="326"/>
        <end position="350"/>
    </location>
</feature>
<feature type="transmembrane region" description="Helical" evidence="7">
    <location>
        <begin position="217"/>
        <end position="237"/>
    </location>
</feature>
<sequence length="545" mass="60565">MSCVQQQQQQQQPTPPALPHSSSQDDNKDAVKTPRRLMIKIDIILMTLTTIAFGLQYYDKALLSSASLFGILRDLDLSKPLPNGKLSLTRFSSASSAFYWGYLSASIPLSLIVQRMRLNLFLGGAITLWGLVAILTPTVTNYRGLIAQRFFLGAVESAVSPGFVLITRMWYTREEHPIRLGIWFSANGLFSVFAGVVNYGIGKAASRPQSPVSPWKALYFFAGGLTCLFGLIVLALLPPSPQRDPLLKIRWLNYFSANEKAELARRTRIDRNLTKRHLTNEKDSSSHPEDEKDDVATTVETASVAGANQRAWKKEQIIEALTDYKIYIYFVQASCLYLTNGGVTSFSGVIVKSFNYTSQRAVLMQAPGGAVTVVSIFFFTLLARRTRNCLHALLALSCIPTLVGAIMIWKSNWSHRAVPLSGFYLLAAFGAPFALLLASATANVRGSTKQSISSAAIFLGYNVGNIIAPYLVKAQQVQQHYRDCFISIIFGMCMTMVLSVVLIAAMHYENRARDREQQQPPNEPVTIPLDDDLTDRQDRTFRYSL</sequence>
<dbReference type="PANTHER" id="PTHR43791:SF55">
    <property type="entry name" value="TRANSPORTER, PUTATIVE (AFU_ORTHOLOGUE AFUA_6G01820)-RELATED"/>
    <property type="match status" value="1"/>
</dbReference>
<name>A0AAN6JTV6_9BASI</name>
<keyword evidence="5 7" id="KW-0472">Membrane</keyword>
<evidence type="ECO:0000256" key="2">
    <source>
        <dbReference type="ARBA" id="ARBA00022448"/>
    </source>
</evidence>
<feature type="region of interest" description="Disordered" evidence="6">
    <location>
        <begin position="274"/>
        <end position="296"/>
    </location>
</feature>
<protein>
    <recommendedName>
        <fullName evidence="10">Major facilitator superfamily (MFS) profile domain-containing protein</fullName>
    </recommendedName>
</protein>
<dbReference type="InterPro" id="IPR036259">
    <property type="entry name" value="MFS_trans_sf"/>
</dbReference>
<feature type="transmembrane region" description="Helical" evidence="7">
    <location>
        <begin position="452"/>
        <end position="472"/>
    </location>
</feature>
<comment type="caution">
    <text evidence="8">The sequence shown here is derived from an EMBL/GenBank/DDBJ whole genome shotgun (WGS) entry which is preliminary data.</text>
</comment>
<keyword evidence="4 7" id="KW-1133">Transmembrane helix</keyword>
<evidence type="ECO:0000313" key="8">
    <source>
        <dbReference type="EMBL" id="KAK0550907.1"/>
    </source>
</evidence>
<evidence type="ECO:0000313" key="9">
    <source>
        <dbReference type="Proteomes" id="UP001176517"/>
    </source>
</evidence>
<reference evidence="8" key="1">
    <citation type="journal article" date="2023" name="PhytoFront">
        <title>Draft Genome Resources of Seven Strains of Tilletia horrida, Causal Agent of Kernel Smut of Rice.</title>
        <authorList>
            <person name="Khanal S."/>
            <person name="Antony Babu S."/>
            <person name="Zhou X.G."/>
        </authorList>
    </citation>
    <scope>NUCLEOTIDE SEQUENCE</scope>
    <source>
        <strain evidence="8">TX6</strain>
    </source>
</reference>
<feature type="transmembrane region" description="Helical" evidence="7">
    <location>
        <begin position="37"/>
        <end position="58"/>
    </location>
</feature>
<keyword evidence="2" id="KW-0813">Transport</keyword>
<feature type="region of interest" description="Disordered" evidence="6">
    <location>
        <begin position="1"/>
        <end position="30"/>
    </location>
</feature>
<feature type="transmembrane region" description="Helical" evidence="7">
    <location>
        <begin position="484"/>
        <end position="505"/>
    </location>
</feature>
<evidence type="ECO:0000256" key="4">
    <source>
        <dbReference type="ARBA" id="ARBA00022989"/>
    </source>
</evidence>
<dbReference type="Pfam" id="PF07690">
    <property type="entry name" value="MFS_1"/>
    <property type="match status" value="1"/>
</dbReference>
<dbReference type="SUPFAM" id="SSF103473">
    <property type="entry name" value="MFS general substrate transporter"/>
    <property type="match status" value="1"/>
</dbReference>
<feature type="transmembrane region" description="Helical" evidence="7">
    <location>
        <begin position="178"/>
        <end position="197"/>
    </location>
</feature>
<evidence type="ECO:0008006" key="10">
    <source>
        <dbReference type="Google" id="ProtNLM"/>
    </source>
</evidence>
<dbReference type="EMBL" id="JAPDMZ010000085">
    <property type="protein sequence ID" value="KAK0550907.1"/>
    <property type="molecule type" value="Genomic_DNA"/>
</dbReference>
<gene>
    <name evidence="8" type="ORF">OC846_003477</name>
</gene>
<feature type="transmembrane region" description="Helical" evidence="7">
    <location>
        <begin position="146"/>
        <end position="166"/>
    </location>
</feature>
<evidence type="ECO:0000256" key="5">
    <source>
        <dbReference type="ARBA" id="ARBA00023136"/>
    </source>
</evidence>
<organism evidence="8 9">
    <name type="scientific">Tilletia horrida</name>
    <dbReference type="NCBI Taxonomy" id="155126"/>
    <lineage>
        <taxon>Eukaryota</taxon>
        <taxon>Fungi</taxon>
        <taxon>Dikarya</taxon>
        <taxon>Basidiomycota</taxon>
        <taxon>Ustilaginomycotina</taxon>
        <taxon>Exobasidiomycetes</taxon>
        <taxon>Tilletiales</taxon>
        <taxon>Tilletiaceae</taxon>
        <taxon>Tilletia</taxon>
    </lineage>
</organism>
<evidence type="ECO:0000256" key="1">
    <source>
        <dbReference type="ARBA" id="ARBA00004141"/>
    </source>
</evidence>
<feature type="region of interest" description="Disordered" evidence="6">
    <location>
        <begin position="512"/>
        <end position="532"/>
    </location>
</feature>
<keyword evidence="9" id="KW-1185">Reference proteome</keyword>
<evidence type="ECO:0000256" key="6">
    <source>
        <dbReference type="SAM" id="MobiDB-lite"/>
    </source>
</evidence>
<dbReference type="InterPro" id="IPR011701">
    <property type="entry name" value="MFS"/>
</dbReference>
<dbReference type="GO" id="GO:0016020">
    <property type="term" value="C:membrane"/>
    <property type="evidence" value="ECO:0007669"/>
    <property type="project" value="UniProtKB-SubCell"/>
</dbReference>
<feature type="compositionally biased region" description="Basic and acidic residues" evidence="6">
    <location>
        <begin position="274"/>
        <end position="290"/>
    </location>
</feature>
<feature type="transmembrane region" description="Helical" evidence="7">
    <location>
        <begin position="362"/>
        <end position="383"/>
    </location>
</feature>
<dbReference type="Gene3D" id="1.20.1250.20">
    <property type="entry name" value="MFS general substrate transporter like domains"/>
    <property type="match status" value="1"/>
</dbReference>
<dbReference type="GO" id="GO:0022857">
    <property type="term" value="F:transmembrane transporter activity"/>
    <property type="evidence" value="ECO:0007669"/>
    <property type="project" value="InterPro"/>
</dbReference>
<feature type="transmembrane region" description="Helical" evidence="7">
    <location>
        <begin position="421"/>
        <end position="440"/>
    </location>
</feature>
<keyword evidence="3 7" id="KW-0812">Transmembrane</keyword>
<feature type="transmembrane region" description="Helical" evidence="7">
    <location>
        <begin position="97"/>
        <end position="113"/>
    </location>
</feature>
<accession>A0AAN6JTV6</accession>
<evidence type="ECO:0000256" key="3">
    <source>
        <dbReference type="ARBA" id="ARBA00022692"/>
    </source>
</evidence>
<feature type="compositionally biased region" description="Low complexity" evidence="6">
    <location>
        <begin position="1"/>
        <end position="12"/>
    </location>
</feature>
<comment type="subcellular location">
    <subcellularLocation>
        <location evidence="1">Membrane</location>
        <topology evidence="1">Multi-pass membrane protein</topology>
    </subcellularLocation>
</comment>
<feature type="transmembrane region" description="Helical" evidence="7">
    <location>
        <begin position="390"/>
        <end position="409"/>
    </location>
</feature>